<keyword evidence="1" id="KW-0812">Transmembrane</keyword>
<proteinExistence type="predicted"/>
<dbReference type="Proteomes" id="UP000832041">
    <property type="component" value="Chromosome"/>
</dbReference>
<evidence type="ECO:0000313" key="2">
    <source>
        <dbReference type="EMBL" id="UPT20190.1"/>
    </source>
</evidence>
<sequence>MTRPTPPGGPSARWRSLVDRAFITPLLPPPRLRRLVQLCVGLYLFGLGLAAQVVTGLGVAPWDVLHQGLHLRTGWSIGTWAVVTGAAVIVLWIPLRQRAGLGTLLNVVGVGTAMDVSLLWLPVPQTLAGQVALLAAGIVAVAAGSGLYIGAGLGPGPRDGLMTGLADRGMSILAARTLIEVAVVAAGFALGGTVGVGTLLFAVAIGPLTQVFLPILRADRRAGG</sequence>
<feature type="transmembrane region" description="Helical" evidence="1">
    <location>
        <begin position="35"/>
        <end position="54"/>
    </location>
</feature>
<dbReference type="Pfam" id="PF19700">
    <property type="entry name" value="DUF6198"/>
    <property type="match status" value="1"/>
</dbReference>
<gene>
    <name evidence="2" type="ORF">FOF52_03755</name>
</gene>
<evidence type="ECO:0000313" key="3">
    <source>
        <dbReference type="Proteomes" id="UP000832041"/>
    </source>
</evidence>
<keyword evidence="1" id="KW-0472">Membrane</keyword>
<accession>A0ABY4KXN1</accession>
<dbReference type="RefSeq" id="WP_248592446.1">
    <property type="nucleotide sequence ID" value="NZ_BAABEB010000012.1"/>
</dbReference>
<feature type="transmembrane region" description="Helical" evidence="1">
    <location>
        <begin position="74"/>
        <end position="93"/>
    </location>
</feature>
<dbReference type="PANTHER" id="PTHR40078">
    <property type="entry name" value="INTEGRAL MEMBRANE PROTEIN-RELATED"/>
    <property type="match status" value="1"/>
</dbReference>
<dbReference type="PANTHER" id="PTHR40078:SF1">
    <property type="entry name" value="INTEGRAL MEMBRANE PROTEIN"/>
    <property type="match status" value="1"/>
</dbReference>
<keyword evidence="1" id="KW-1133">Transmembrane helix</keyword>
<protein>
    <recommendedName>
        <fullName evidence="4">Membrane protein YczE</fullName>
    </recommendedName>
</protein>
<reference evidence="2 3" key="1">
    <citation type="submission" date="2020-04" db="EMBL/GenBank/DDBJ databases">
        <title>Thermobifida alba genome sequencing and assembly.</title>
        <authorList>
            <person name="Luzics S."/>
            <person name="Horvath B."/>
            <person name="Nagy I."/>
            <person name="Toth A."/>
            <person name="Nagy I."/>
            <person name="Kukolya J."/>
        </authorList>
    </citation>
    <scope>NUCLEOTIDE SEQUENCE [LARGE SCALE GENOMIC DNA]</scope>
    <source>
        <strain evidence="2 3">DSM 43795</strain>
    </source>
</reference>
<feature type="transmembrane region" description="Helical" evidence="1">
    <location>
        <begin position="100"/>
        <end position="121"/>
    </location>
</feature>
<organism evidence="2 3">
    <name type="scientific">Thermobifida alba</name>
    <name type="common">Thermomonospora alba</name>
    <dbReference type="NCBI Taxonomy" id="53522"/>
    <lineage>
        <taxon>Bacteria</taxon>
        <taxon>Bacillati</taxon>
        <taxon>Actinomycetota</taxon>
        <taxon>Actinomycetes</taxon>
        <taxon>Streptosporangiales</taxon>
        <taxon>Nocardiopsidaceae</taxon>
        <taxon>Thermobifida</taxon>
    </lineage>
</organism>
<keyword evidence="3" id="KW-1185">Reference proteome</keyword>
<name>A0ABY4KXN1_THEAE</name>
<evidence type="ECO:0000256" key="1">
    <source>
        <dbReference type="SAM" id="Phobius"/>
    </source>
</evidence>
<feature type="transmembrane region" description="Helical" evidence="1">
    <location>
        <begin position="127"/>
        <end position="149"/>
    </location>
</feature>
<evidence type="ECO:0008006" key="4">
    <source>
        <dbReference type="Google" id="ProtNLM"/>
    </source>
</evidence>
<dbReference type="EMBL" id="CP051627">
    <property type="protein sequence ID" value="UPT20190.1"/>
    <property type="molecule type" value="Genomic_DNA"/>
</dbReference>
<dbReference type="InterPro" id="IPR038750">
    <property type="entry name" value="YczE/YyaS-like"/>
</dbReference>